<dbReference type="AlphaFoldDB" id="A0A6G6Y6X4"/>
<feature type="transmembrane region" description="Helical" evidence="1">
    <location>
        <begin position="262"/>
        <end position="282"/>
    </location>
</feature>
<protein>
    <recommendedName>
        <fullName evidence="2">DUF7847 domain-containing protein</fullName>
    </recommendedName>
</protein>
<dbReference type="Proteomes" id="UP000501568">
    <property type="component" value="Chromosome"/>
</dbReference>
<name>A0A6G6Y6X4_9SPHN</name>
<proteinExistence type="predicted"/>
<dbReference type="InterPro" id="IPR057169">
    <property type="entry name" value="DUF7847"/>
</dbReference>
<keyword evidence="1" id="KW-0812">Transmembrane</keyword>
<sequence length="307" mass="32483">MVQRIAQVEFTAKSLDRREMGLQLAHHHRNPGGYMASNYDARSGIQVGRVLSQGFGVIVANPVTVLGIVLLFGAIPSTLINWFQQTEITANIANSPTSEVMAGAYAIMFVGWLVAMVLQALVQGALVRVTIAHSEGEKASFGESVSDGLSVALPLIGLAILLAIGVGLGLVLFIIPGIILYVMWAVAAPALVAERTGVFGAFSRSAELTKGARWNVFGVFAILMILTWIVSAAFGIAAGLSAASGAFSTVEGTDPFQSQLSFGWIVGTVVLSVVNQTIWCTVQTSLFVELRNWKDGPSEQALGDIFA</sequence>
<feature type="transmembrane region" description="Helical" evidence="1">
    <location>
        <begin position="148"/>
        <end position="175"/>
    </location>
</feature>
<dbReference type="Pfam" id="PF25231">
    <property type="entry name" value="DUF7847"/>
    <property type="match status" value="1"/>
</dbReference>
<feature type="transmembrane region" description="Helical" evidence="1">
    <location>
        <begin position="214"/>
        <end position="242"/>
    </location>
</feature>
<feature type="transmembrane region" description="Helical" evidence="1">
    <location>
        <begin position="181"/>
        <end position="202"/>
    </location>
</feature>
<dbReference type="KEGG" id="spzr:G5C33_13305"/>
<dbReference type="RefSeq" id="WP_165327667.1">
    <property type="nucleotide sequence ID" value="NZ_CP049109.1"/>
</dbReference>
<evidence type="ECO:0000259" key="2">
    <source>
        <dbReference type="Pfam" id="PF25231"/>
    </source>
</evidence>
<reference evidence="3 4" key="1">
    <citation type="submission" date="2020-02" db="EMBL/GenBank/DDBJ databases">
        <authorList>
            <person name="Zheng R.K."/>
            <person name="Sun C.M."/>
        </authorList>
    </citation>
    <scope>NUCLEOTIDE SEQUENCE [LARGE SCALE GENOMIC DNA]</scope>
    <source>
        <strain evidence="4">zrk23</strain>
    </source>
</reference>
<accession>A0A6G6Y6X4</accession>
<organism evidence="3 4">
    <name type="scientific">Stakelama tenebrarum</name>
    <dbReference type="NCBI Taxonomy" id="2711215"/>
    <lineage>
        <taxon>Bacteria</taxon>
        <taxon>Pseudomonadati</taxon>
        <taxon>Pseudomonadota</taxon>
        <taxon>Alphaproteobacteria</taxon>
        <taxon>Sphingomonadales</taxon>
        <taxon>Sphingomonadaceae</taxon>
        <taxon>Stakelama</taxon>
    </lineage>
</organism>
<keyword evidence="1" id="KW-1133">Transmembrane helix</keyword>
<evidence type="ECO:0000313" key="4">
    <source>
        <dbReference type="Proteomes" id="UP000501568"/>
    </source>
</evidence>
<gene>
    <name evidence="3" type="ORF">G5C33_13305</name>
</gene>
<feature type="transmembrane region" description="Helical" evidence="1">
    <location>
        <begin position="55"/>
        <end position="83"/>
    </location>
</feature>
<evidence type="ECO:0000256" key="1">
    <source>
        <dbReference type="SAM" id="Phobius"/>
    </source>
</evidence>
<feature type="domain" description="DUF7847" evidence="2">
    <location>
        <begin position="45"/>
        <end position="279"/>
    </location>
</feature>
<keyword evidence="1" id="KW-0472">Membrane</keyword>
<evidence type="ECO:0000313" key="3">
    <source>
        <dbReference type="EMBL" id="QIG80659.1"/>
    </source>
</evidence>
<feature type="transmembrane region" description="Helical" evidence="1">
    <location>
        <begin position="103"/>
        <end position="127"/>
    </location>
</feature>
<dbReference type="EMBL" id="CP049109">
    <property type="protein sequence ID" value="QIG80659.1"/>
    <property type="molecule type" value="Genomic_DNA"/>
</dbReference>
<keyword evidence="4" id="KW-1185">Reference proteome</keyword>